<proteinExistence type="predicted"/>
<organism evidence="1 2">
    <name type="scientific">Thalassobellus suaedae</name>
    <dbReference type="NCBI Taxonomy" id="3074124"/>
    <lineage>
        <taxon>Bacteria</taxon>
        <taxon>Pseudomonadati</taxon>
        <taxon>Bacteroidota</taxon>
        <taxon>Flavobacteriia</taxon>
        <taxon>Flavobacteriales</taxon>
        <taxon>Flavobacteriaceae</taxon>
        <taxon>Thalassobellus</taxon>
    </lineage>
</organism>
<gene>
    <name evidence="1" type="ORF">RHP49_07225</name>
</gene>
<keyword evidence="2" id="KW-1185">Reference proteome</keyword>
<dbReference type="InterPro" id="IPR025332">
    <property type="entry name" value="DUF4238"/>
</dbReference>
<evidence type="ECO:0000313" key="1">
    <source>
        <dbReference type="EMBL" id="WNH14038.1"/>
    </source>
</evidence>
<dbReference type="Proteomes" id="UP001303407">
    <property type="component" value="Chromosome"/>
</dbReference>
<protein>
    <submittedName>
        <fullName evidence="1">DUF4238 domain-containing protein</fullName>
    </submittedName>
</protein>
<accession>A0ABY9Y6Z1</accession>
<sequence length="428" mass="50626">MNYNLFQRKETEISQKELDWIDENLDEISKKENVLFIFQAEHEALVITNKSIYFPNRKSLLKVQYSQINKIKIRGDFHIEFTHLDLKKYTIVFVSPIDKVKMILALNLLKKNEANKVETTFEDIENLFNDFTVIKFPPNQDQHKLPQVYLKEFGYLNKEQWMVSIIKKGEKFTRQKSIGSFTAETNVFDIESEDDRFPRMFESLNCDLENLYHEMLKDLDDNDEIPDKCWEIIVQFTPNMMIRSDFWRSFIKGILESEHKNTFLEITISVLSKSYEDLQSLKEKDFYKLISEGELTNSKLNRVLILFLNYIFHHLKPLKLIVLEAPDGNEFYTSDCPVNFIPNQIEGKLGLFSINTEVYFPLSPKYLAYFHFEGSENSNPIFKELKNRGIYKVIDIMSEEEYYNLIQNLIIKASDELIIIPKELKLKG</sequence>
<reference evidence="1 2" key="1">
    <citation type="submission" date="2023-09" db="EMBL/GenBank/DDBJ databases">
        <title>Thalassobella suaedae gen. nov., sp. nov., a marine bacterium of the family Flavobacteriaceae isolated from a halophyte Suaeda japonica.</title>
        <authorList>
            <person name="Lee S.Y."/>
            <person name="Hwang C.Y."/>
        </authorList>
    </citation>
    <scope>NUCLEOTIDE SEQUENCE [LARGE SCALE GENOMIC DNA]</scope>
    <source>
        <strain evidence="1 2">HL-DH10</strain>
    </source>
</reference>
<evidence type="ECO:0000313" key="2">
    <source>
        <dbReference type="Proteomes" id="UP001303407"/>
    </source>
</evidence>
<dbReference type="Pfam" id="PF14022">
    <property type="entry name" value="DUF4238"/>
    <property type="match status" value="1"/>
</dbReference>
<name>A0ABY9Y6Z1_9FLAO</name>
<dbReference type="EMBL" id="CP134536">
    <property type="protein sequence ID" value="WNH14038.1"/>
    <property type="molecule type" value="Genomic_DNA"/>
</dbReference>
<dbReference type="RefSeq" id="WP_415864032.1">
    <property type="nucleotide sequence ID" value="NZ_CP134536.1"/>
</dbReference>